<feature type="compositionally biased region" description="Low complexity" evidence="4">
    <location>
        <begin position="18"/>
        <end position="48"/>
    </location>
</feature>
<dbReference type="OrthoDB" id="5863171at2759"/>
<evidence type="ECO:0000256" key="2">
    <source>
        <dbReference type="ARBA" id="ARBA00022771"/>
    </source>
</evidence>
<reference evidence="6" key="1">
    <citation type="submission" date="2021-06" db="EMBL/GenBank/DDBJ databases">
        <authorList>
            <person name="Kallberg Y."/>
            <person name="Tangrot J."/>
            <person name="Rosling A."/>
        </authorList>
    </citation>
    <scope>NUCLEOTIDE SEQUENCE</scope>
    <source>
        <strain evidence="6">MT106</strain>
    </source>
</reference>
<dbReference type="SUPFAM" id="SSF57903">
    <property type="entry name" value="FYVE/PHD zinc finger"/>
    <property type="match status" value="1"/>
</dbReference>
<name>A0A9N8Z377_9GLOM</name>
<evidence type="ECO:0000313" key="6">
    <source>
        <dbReference type="EMBL" id="CAG8470317.1"/>
    </source>
</evidence>
<proteinExistence type="predicted"/>
<dbReference type="InterPro" id="IPR013083">
    <property type="entry name" value="Znf_RING/FYVE/PHD"/>
</dbReference>
<feature type="region of interest" description="Disordered" evidence="4">
    <location>
        <begin position="409"/>
        <end position="435"/>
    </location>
</feature>
<feature type="compositionally biased region" description="Low complexity" evidence="4">
    <location>
        <begin position="731"/>
        <end position="741"/>
    </location>
</feature>
<gene>
    <name evidence="6" type="ORF">AGERDE_LOCUS2705</name>
</gene>
<feature type="region of interest" description="Disordered" evidence="4">
    <location>
        <begin position="545"/>
        <end position="741"/>
    </location>
</feature>
<feature type="region of interest" description="Disordered" evidence="4">
    <location>
        <begin position="355"/>
        <end position="378"/>
    </location>
</feature>
<feature type="compositionally biased region" description="Polar residues" evidence="4">
    <location>
        <begin position="1"/>
        <end position="17"/>
    </location>
</feature>
<dbReference type="EMBL" id="CAJVPL010000235">
    <property type="protein sequence ID" value="CAG8470317.1"/>
    <property type="molecule type" value="Genomic_DNA"/>
</dbReference>
<dbReference type="GO" id="GO:0008270">
    <property type="term" value="F:zinc ion binding"/>
    <property type="evidence" value="ECO:0007669"/>
    <property type="project" value="UniProtKB-KW"/>
</dbReference>
<feature type="compositionally biased region" description="Low complexity" evidence="4">
    <location>
        <begin position="652"/>
        <end position="686"/>
    </location>
</feature>
<comment type="caution">
    <text evidence="6">The sequence shown here is derived from an EMBL/GenBank/DDBJ whole genome shotgun (WGS) entry which is preliminary data.</text>
</comment>
<feature type="compositionally biased region" description="Low complexity" evidence="4">
    <location>
        <begin position="911"/>
        <end position="944"/>
    </location>
</feature>
<dbReference type="InterPro" id="IPR019787">
    <property type="entry name" value="Znf_PHD-finger"/>
</dbReference>
<dbReference type="InterPro" id="IPR011011">
    <property type="entry name" value="Znf_FYVE_PHD"/>
</dbReference>
<keyword evidence="3" id="KW-0862">Zinc</keyword>
<feature type="region of interest" description="Disordered" evidence="4">
    <location>
        <begin position="1"/>
        <end position="51"/>
    </location>
</feature>
<feature type="domain" description="PHD-type" evidence="5">
    <location>
        <begin position="850"/>
        <end position="887"/>
    </location>
</feature>
<dbReference type="AlphaFoldDB" id="A0A9N8Z377"/>
<evidence type="ECO:0000313" key="7">
    <source>
        <dbReference type="Proteomes" id="UP000789831"/>
    </source>
</evidence>
<feature type="compositionally biased region" description="Low complexity" evidence="4">
    <location>
        <begin position="409"/>
        <end position="428"/>
    </location>
</feature>
<protein>
    <submittedName>
        <fullName evidence="6">6562_t:CDS:1</fullName>
    </submittedName>
</protein>
<dbReference type="Gene3D" id="3.30.40.10">
    <property type="entry name" value="Zinc/RING finger domain, C3HC4 (zinc finger)"/>
    <property type="match status" value="1"/>
</dbReference>
<dbReference type="Proteomes" id="UP000789831">
    <property type="component" value="Unassembled WGS sequence"/>
</dbReference>
<keyword evidence="2" id="KW-0863">Zinc-finger</keyword>
<evidence type="ECO:0000259" key="5">
    <source>
        <dbReference type="Pfam" id="PF00628"/>
    </source>
</evidence>
<accession>A0A9N8Z377</accession>
<dbReference type="Pfam" id="PF00628">
    <property type="entry name" value="PHD"/>
    <property type="match status" value="1"/>
</dbReference>
<evidence type="ECO:0000256" key="3">
    <source>
        <dbReference type="ARBA" id="ARBA00022833"/>
    </source>
</evidence>
<keyword evidence="7" id="KW-1185">Reference proteome</keyword>
<feature type="compositionally biased region" description="Polar residues" evidence="4">
    <location>
        <begin position="567"/>
        <end position="576"/>
    </location>
</feature>
<feature type="region of interest" description="Disordered" evidence="4">
    <location>
        <begin position="909"/>
        <end position="944"/>
    </location>
</feature>
<keyword evidence="1" id="KW-0479">Metal-binding</keyword>
<evidence type="ECO:0000256" key="1">
    <source>
        <dbReference type="ARBA" id="ARBA00022723"/>
    </source>
</evidence>
<feature type="compositionally biased region" description="Polar residues" evidence="4">
    <location>
        <begin position="705"/>
        <end position="730"/>
    </location>
</feature>
<evidence type="ECO:0000256" key="4">
    <source>
        <dbReference type="SAM" id="MobiDB-lite"/>
    </source>
</evidence>
<sequence length="944" mass="104566">MASTSKQSRNSPSVNYHTSSASSSPITAPSSSVSNNHDYNNSGNNNASPAPRQILPMSRLVVPTQFGSPEDYAVSSIVDVGNLSKDNMLMLSSHSIPSPMEYYHQSPSSPGYYQQQHHNNGQHMHGYSGNYYDQQQQTAYLVNRYQHVPSLHQQQQQPMRIIQSHQQQRLQSAGLDAVAAGFCDNCTNMFVNSGMPIESFVNEAACSKCKNRFWANSGIDMNRSAQDHEQMMHQLIHNQIPRDISPQRSLMSPELASTNIDSSSTVPTQNIVDPLITSSQSSDSSVVNNPPVAVIESSADPSSYISLYEQNSIIHYEEKKVVLKNSILHDVFFSDDFSKNDQDFMGFLHFDSEASSDTEALTPDRDNSPPLSPTTPNEFLGGEEEFSLFFNDDGDADCVKGSLSNIQTTTVTSSLSSGRSSSMNSNNNKIKEHNASTTCKPSNIMMIKLNDAMNALLQNIPASPLAVPEPPVAAINPMLLSNNNNDENHLVEEQEKDIGSITSSDNNTSNSTVIDSILESRVHPQFEGRPLQIIRPSYIDISSDIPSPPLKTPELVSDTRRKRKASFSWSDKGVTSDNEEETTVIASGKASEKLPSNKSRKISDNKRISNNPMKLKMKKSDLGEEDSSNSETMKTAISRKGTINKSHKKLKITTNLTTTSSSPSSNKGSKSKSKSNNNNTSNSYTKIGTSAPSVINKRRVKKSTSKLTINTAITQEKPQSKISLPNSPFITESPTSSESLLTATDSELQQREEDMQMEEVEQELCDPRPTQTPTIFESFTESGVDWCRYCGTTEGVNWRPGPWGKRTLCNKHGCDYKGYGFACKQPRLDLTSFVDEPVEKRDRPKESYVENVLVRCEGCPRAFHQNCHSVRIEDKTVSNNEPWYCDRACQDNLRRRRIVVELPRKRLPLMSTPKASTSTSSESSSTVNTGTTSRPRTSRNSTKN</sequence>
<organism evidence="6 7">
    <name type="scientific">Ambispora gerdemannii</name>
    <dbReference type="NCBI Taxonomy" id="144530"/>
    <lineage>
        <taxon>Eukaryota</taxon>
        <taxon>Fungi</taxon>
        <taxon>Fungi incertae sedis</taxon>
        <taxon>Mucoromycota</taxon>
        <taxon>Glomeromycotina</taxon>
        <taxon>Glomeromycetes</taxon>
        <taxon>Archaeosporales</taxon>
        <taxon>Ambisporaceae</taxon>
        <taxon>Ambispora</taxon>
    </lineage>
</organism>